<accession>A0A2K3KS58</accession>
<sequence length="52" mass="5549">AKCIDGPHHATMDNIMGFLVSAISQIHMTPTTMPASTSYSEWLSSGTPGEQL</sequence>
<dbReference type="EMBL" id="ASHM01107626">
    <property type="protein sequence ID" value="PNX69127.1"/>
    <property type="molecule type" value="Genomic_DNA"/>
</dbReference>
<name>A0A2K3KS58_TRIPR</name>
<gene>
    <name evidence="1" type="ORF">L195_g056546</name>
</gene>
<reference evidence="1 2" key="2">
    <citation type="journal article" date="2017" name="Front. Plant Sci.">
        <title>Gene Classification and Mining of Molecular Markers Useful in Red Clover (Trifolium pratense) Breeding.</title>
        <authorList>
            <person name="Istvanek J."/>
            <person name="Dluhosova J."/>
            <person name="Dluhos P."/>
            <person name="Patkova L."/>
            <person name="Nedelnik J."/>
            <person name="Repkova J."/>
        </authorList>
    </citation>
    <scope>NUCLEOTIDE SEQUENCE [LARGE SCALE GENOMIC DNA]</scope>
    <source>
        <strain evidence="2">cv. Tatra</strain>
        <tissue evidence="1">Young leaves</tissue>
    </source>
</reference>
<evidence type="ECO:0000313" key="1">
    <source>
        <dbReference type="EMBL" id="PNX69127.1"/>
    </source>
</evidence>
<evidence type="ECO:0000313" key="2">
    <source>
        <dbReference type="Proteomes" id="UP000236291"/>
    </source>
</evidence>
<dbReference type="AlphaFoldDB" id="A0A2K3KS58"/>
<feature type="non-terminal residue" evidence="1">
    <location>
        <position position="1"/>
    </location>
</feature>
<comment type="caution">
    <text evidence="1">The sequence shown here is derived from an EMBL/GenBank/DDBJ whole genome shotgun (WGS) entry which is preliminary data.</text>
</comment>
<proteinExistence type="predicted"/>
<reference evidence="1 2" key="1">
    <citation type="journal article" date="2014" name="Am. J. Bot.">
        <title>Genome assembly and annotation for red clover (Trifolium pratense; Fabaceae).</title>
        <authorList>
            <person name="Istvanek J."/>
            <person name="Jaros M."/>
            <person name="Krenek A."/>
            <person name="Repkova J."/>
        </authorList>
    </citation>
    <scope>NUCLEOTIDE SEQUENCE [LARGE SCALE GENOMIC DNA]</scope>
    <source>
        <strain evidence="2">cv. Tatra</strain>
        <tissue evidence="1">Young leaves</tissue>
    </source>
</reference>
<dbReference type="Proteomes" id="UP000236291">
    <property type="component" value="Unassembled WGS sequence"/>
</dbReference>
<organism evidence="1 2">
    <name type="scientific">Trifolium pratense</name>
    <name type="common">Red clover</name>
    <dbReference type="NCBI Taxonomy" id="57577"/>
    <lineage>
        <taxon>Eukaryota</taxon>
        <taxon>Viridiplantae</taxon>
        <taxon>Streptophyta</taxon>
        <taxon>Embryophyta</taxon>
        <taxon>Tracheophyta</taxon>
        <taxon>Spermatophyta</taxon>
        <taxon>Magnoliopsida</taxon>
        <taxon>eudicotyledons</taxon>
        <taxon>Gunneridae</taxon>
        <taxon>Pentapetalae</taxon>
        <taxon>rosids</taxon>
        <taxon>fabids</taxon>
        <taxon>Fabales</taxon>
        <taxon>Fabaceae</taxon>
        <taxon>Papilionoideae</taxon>
        <taxon>50 kb inversion clade</taxon>
        <taxon>NPAAA clade</taxon>
        <taxon>Hologalegina</taxon>
        <taxon>IRL clade</taxon>
        <taxon>Trifolieae</taxon>
        <taxon>Trifolium</taxon>
    </lineage>
</organism>
<protein>
    <submittedName>
        <fullName evidence="1">Uncharacterized protein</fullName>
    </submittedName>
</protein>